<evidence type="ECO:0000256" key="1">
    <source>
        <dbReference type="SAM" id="SignalP"/>
    </source>
</evidence>
<reference evidence="2" key="1">
    <citation type="submission" date="2020-11" db="EMBL/GenBank/DDBJ databases">
        <authorList>
            <person name="Whiteford S."/>
        </authorList>
    </citation>
    <scope>NUCLEOTIDE SEQUENCE</scope>
</reference>
<comment type="caution">
    <text evidence="2">The sequence shown here is derived from an EMBL/GenBank/DDBJ whole genome shotgun (WGS) entry which is preliminary data.</text>
</comment>
<name>A0A8S4FXP4_PLUXY</name>
<keyword evidence="1" id="KW-0732">Signal</keyword>
<keyword evidence="3" id="KW-1185">Reference proteome</keyword>
<evidence type="ECO:0000313" key="2">
    <source>
        <dbReference type="EMBL" id="CAG9133603.1"/>
    </source>
</evidence>
<accession>A0A8S4FXP4</accession>
<dbReference type="Proteomes" id="UP000653454">
    <property type="component" value="Unassembled WGS sequence"/>
</dbReference>
<feature type="chain" id="PRO_5035782205" evidence="1">
    <location>
        <begin position="20"/>
        <end position="48"/>
    </location>
</feature>
<proteinExistence type="predicted"/>
<feature type="signal peptide" evidence="1">
    <location>
        <begin position="1"/>
        <end position="19"/>
    </location>
</feature>
<dbReference type="EMBL" id="CAJHNJ030000064">
    <property type="protein sequence ID" value="CAG9133603.1"/>
    <property type="molecule type" value="Genomic_DNA"/>
</dbReference>
<evidence type="ECO:0000313" key="3">
    <source>
        <dbReference type="Proteomes" id="UP000653454"/>
    </source>
</evidence>
<protein>
    <submittedName>
        <fullName evidence="2">(diamondback moth) hypothetical protein</fullName>
    </submittedName>
</protein>
<sequence>MGASANVVAAFLLLSVVMAVPTGGPQRHKFEGNKIVVEERDTLRYAKY</sequence>
<gene>
    <name evidence="2" type="ORF">PLXY2_LOCUS11852</name>
</gene>
<dbReference type="AlphaFoldDB" id="A0A8S4FXP4"/>
<organism evidence="2 3">
    <name type="scientific">Plutella xylostella</name>
    <name type="common">Diamondback moth</name>
    <name type="synonym">Plutella maculipennis</name>
    <dbReference type="NCBI Taxonomy" id="51655"/>
    <lineage>
        <taxon>Eukaryota</taxon>
        <taxon>Metazoa</taxon>
        <taxon>Ecdysozoa</taxon>
        <taxon>Arthropoda</taxon>
        <taxon>Hexapoda</taxon>
        <taxon>Insecta</taxon>
        <taxon>Pterygota</taxon>
        <taxon>Neoptera</taxon>
        <taxon>Endopterygota</taxon>
        <taxon>Lepidoptera</taxon>
        <taxon>Glossata</taxon>
        <taxon>Ditrysia</taxon>
        <taxon>Yponomeutoidea</taxon>
        <taxon>Plutellidae</taxon>
        <taxon>Plutella</taxon>
    </lineage>
</organism>